<evidence type="ECO:0000259" key="1">
    <source>
        <dbReference type="PROSITE" id="PS50043"/>
    </source>
</evidence>
<dbReference type="Gene3D" id="3.40.50.1820">
    <property type="entry name" value="alpha/beta hydrolase"/>
    <property type="match status" value="1"/>
</dbReference>
<dbReference type="SUPFAM" id="SSF46894">
    <property type="entry name" value="C-terminal effector domain of the bipartite response regulators"/>
    <property type="match status" value="1"/>
</dbReference>
<sequence>MSDGADGDDRHLEEEVIDGIYETAMDPSRYEELLDRWQNLLLRRQMRGDGEDLPGVAPHVMRAGQTLDRVMEAEAKSAGALLTTIHHNAAFVIDETLVVTAANRASAASLGLAVGARLSDLGRLVAEPEPLIAAARQALRRNDATPHILRLHGSRTGKTVLVSFRRYAGPSGTPELLAVTSELAWPPAFGEVVRATFDLTVAETEVMRALSEGSSLADIASARGRSVATVRAQLKSVMSKTETSSQADLIRLTLSMLEIARFSDPGSVALQGDAPAHSADGGLVPRPIQRMSLPDGRLMEYLILGDPKGRPCLYMPIDFGLTRWPASAEAEASRAGIRIIVPIRAGYGQSSALPEGVDVLRQLADDHVALLDRLGAPRLPIIAMGDDSLLAFAIHTAAPERVSAIICCAGVLPLTGPEQFDRMGRWHRFVIAGARTTPHLLPFMVQAGAALARRIGKSGFLESVYRQSAADRATFQVPEVLEAITVGSEVALSKTHVADKAFTRELIAKVNFDWQEDVAFTRGRLPVHFLSGLQDPQVPSETLEEHQQSYPWIDFRIFPDAGQLLFFLKWREVLPLILRHLHEAS</sequence>
<dbReference type="Pfam" id="PF00196">
    <property type="entry name" value="GerE"/>
    <property type="match status" value="1"/>
</dbReference>
<name>A0A6B2JJT5_9RHOB</name>
<evidence type="ECO:0000313" key="3">
    <source>
        <dbReference type="Proteomes" id="UP000474757"/>
    </source>
</evidence>
<gene>
    <name evidence="2" type="ORF">GZA08_12085</name>
</gene>
<dbReference type="CDD" id="cd06170">
    <property type="entry name" value="LuxR_C_like"/>
    <property type="match status" value="1"/>
</dbReference>
<dbReference type="GO" id="GO:0003677">
    <property type="term" value="F:DNA binding"/>
    <property type="evidence" value="ECO:0007669"/>
    <property type="project" value="InterPro"/>
</dbReference>
<dbReference type="SUPFAM" id="SSF53474">
    <property type="entry name" value="alpha/beta-Hydrolases"/>
    <property type="match status" value="1"/>
</dbReference>
<proteinExistence type="predicted"/>
<comment type="caution">
    <text evidence="2">The sequence shown here is derived from an EMBL/GenBank/DDBJ whole genome shotgun (WGS) entry which is preliminary data.</text>
</comment>
<dbReference type="InterPro" id="IPR000792">
    <property type="entry name" value="Tscrpt_reg_LuxR_C"/>
</dbReference>
<dbReference type="Proteomes" id="UP000474757">
    <property type="component" value="Unassembled WGS sequence"/>
</dbReference>
<dbReference type="RefSeq" id="WP_163894007.1">
    <property type="nucleotide sequence ID" value="NZ_JAAFYS010000003.1"/>
</dbReference>
<dbReference type="EMBL" id="JAAGAB010000003">
    <property type="protein sequence ID" value="NDV01703.1"/>
    <property type="molecule type" value="Genomic_DNA"/>
</dbReference>
<dbReference type="PROSITE" id="PS50043">
    <property type="entry name" value="HTH_LUXR_2"/>
    <property type="match status" value="1"/>
</dbReference>
<accession>A0A6B2JJT5</accession>
<organism evidence="2 3">
    <name type="scientific">Pseudoroseicyclus tamaricis</name>
    <dbReference type="NCBI Taxonomy" id="2705421"/>
    <lineage>
        <taxon>Bacteria</taxon>
        <taxon>Pseudomonadati</taxon>
        <taxon>Pseudomonadota</taxon>
        <taxon>Alphaproteobacteria</taxon>
        <taxon>Rhodobacterales</taxon>
        <taxon>Paracoccaceae</taxon>
        <taxon>Pseudoroseicyclus</taxon>
    </lineage>
</organism>
<dbReference type="InterPro" id="IPR029058">
    <property type="entry name" value="AB_hydrolase_fold"/>
</dbReference>
<dbReference type="InterPro" id="IPR016032">
    <property type="entry name" value="Sig_transdc_resp-reg_C-effctor"/>
</dbReference>
<evidence type="ECO:0000313" key="2">
    <source>
        <dbReference type="EMBL" id="NDV01703.1"/>
    </source>
</evidence>
<dbReference type="GO" id="GO:0006355">
    <property type="term" value="P:regulation of DNA-templated transcription"/>
    <property type="evidence" value="ECO:0007669"/>
    <property type="project" value="InterPro"/>
</dbReference>
<dbReference type="InterPro" id="IPR036388">
    <property type="entry name" value="WH-like_DNA-bd_sf"/>
</dbReference>
<keyword evidence="3" id="KW-1185">Reference proteome</keyword>
<protein>
    <submittedName>
        <fullName evidence="2">Helix-turn-helix transcriptional regulator</fullName>
    </submittedName>
</protein>
<feature type="domain" description="HTH luxR-type" evidence="1">
    <location>
        <begin position="192"/>
        <end position="257"/>
    </location>
</feature>
<dbReference type="Gene3D" id="1.10.10.10">
    <property type="entry name" value="Winged helix-like DNA-binding domain superfamily/Winged helix DNA-binding domain"/>
    <property type="match status" value="1"/>
</dbReference>
<dbReference type="SMART" id="SM00421">
    <property type="entry name" value="HTH_LUXR"/>
    <property type="match status" value="1"/>
</dbReference>
<dbReference type="AlphaFoldDB" id="A0A6B2JJT5"/>
<reference evidence="2 3" key="1">
    <citation type="submission" date="2020-02" db="EMBL/GenBank/DDBJ databases">
        <title>Pseudoroseicyclus tamarix, sp. nov., isolated from offshore sediment of a Tamarix chinensis forest.</title>
        <authorList>
            <person name="Gai Y."/>
        </authorList>
    </citation>
    <scope>NUCLEOTIDE SEQUENCE [LARGE SCALE GENOMIC DNA]</scope>
    <source>
        <strain evidence="2 3">CLL3-39</strain>
    </source>
</reference>